<reference evidence="2 3" key="1">
    <citation type="submission" date="2012-06" db="EMBL/GenBank/DDBJ databases">
        <title>Finished chromosome of genome of Crinalium epipsammum PCC 9333.</title>
        <authorList>
            <consortium name="US DOE Joint Genome Institute"/>
            <person name="Gugger M."/>
            <person name="Coursin T."/>
            <person name="Rippka R."/>
            <person name="Tandeau De Marsac N."/>
            <person name="Huntemann M."/>
            <person name="Wei C.-L."/>
            <person name="Han J."/>
            <person name="Detter J.C."/>
            <person name="Han C."/>
            <person name="Tapia R."/>
            <person name="Davenport K."/>
            <person name="Daligault H."/>
            <person name="Erkkila T."/>
            <person name="Gu W."/>
            <person name="Munk A.C.C."/>
            <person name="Teshima H."/>
            <person name="Xu Y."/>
            <person name="Chain P."/>
            <person name="Chen A."/>
            <person name="Krypides N."/>
            <person name="Mavromatis K."/>
            <person name="Markowitz V."/>
            <person name="Szeto E."/>
            <person name="Ivanova N."/>
            <person name="Mikhailova N."/>
            <person name="Ovchinnikova G."/>
            <person name="Pagani I."/>
            <person name="Pati A."/>
            <person name="Goodwin L."/>
            <person name="Peters L."/>
            <person name="Pitluck S."/>
            <person name="Woyke T."/>
            <person name="Kerfeld C."/>
        </authorList>
    </citation>
    <scope>NUCLEOTIDE SEQUENCE [LARGE SCALE GENOMIC DNA]</scope>
    <source>
        <strain evidence="2 3">PCC 9333</strain>
    </source>
</reference>
<gene>
    <name evidence="2" type="ORF">Cri9333_0722</name>
</gene>
<feature type="transmembrane region" description="Helical" evidence="1">
    <location>
        <begin position="20"/>
        <end position="41"/>
    </location>
</feature>
<dbReference type="Proteomes" id="UP000010472">
    <property type="component" value="Chromosome"/>
</dbReference>
<name>K9VWW4_9CYAN</name>
<dbReference type="AlphaFoldDB" id="K9VWW4"/>
<evidence type="ECO:0000256" key="1">
    <source>
        <dbReference type="SAM" id="Phobius"/>
    </source>
</evidence>
<keyword evidence="3" id="KW-1185">Reference proteome</keyword>
<sequence>MNPLVTQIVHKLLQKVLQVLNFTQVNQIVLLSLAFVLTYLAET</sequence>
<evidence type="ECO:0000313" key="2">
    <source>
        <dbReference type="EMBL" id="AFZ11650.1"/>
    </source>
</evidence>
<dbReference type="EMBL" id="CP003620">
    <property type="protein sequence ID" value="AFZ11650.1"/>
    <property type="molecule type" value="Genomic_DNA"/>
</dbReference>
<accession>K9VWW4</accession>
<keyword evidence="1" id="KW-1133">Transmembrane helix</keyword>
<organism evidence="2 3">
    <name type="scientific">Crinalium epipsammum PCC 9333</name>
    <dbReference type="NCBI Taxonomy" id="1173022"/>
    <lineage>
        <taxon>Bacteria</taxon>
        <taxon>Bacillati</taxon>
        <taxon>Cyanobacteriota</taxon>
        <taxon>Cyanophyceae</taxon>
        <taxon>Gomontiellales</taxon>
        <taxon>Gomontiellaceae</taxon>
        <taxon>Crinalium</taxon>
    </lineage>
</organism>
<proteinExistence type="predicted"/>
<evidence type="ECO:0000313" key="3">
    <source>
        <dbReference type="Proteomes" id="UP000010472"/>
    </source>
</evidence>
<protein>
    <submittedName>
        <fullName evidence="2">Uncharacterized protein</fullName>
    </submittedName>
</protein>
<dbReference type="HOGENOM" id="CLU_3232437_0_0_3"/>
<dbReference type="KEGG" id="cep:Cri9333_0722"/>
<keyword evidence="1" id="KW-0472">Membrane</keyword>
<keyword evidence="1" id="KW-0812">Transmembrane</keyword>